<comment type="caution">
    <text evidence="1">The sequence shown here is derived from an EMBL/GenBank/DDBJ whole genome shotgun (WGS) entry which is preliminary data.</text>
</comment>
<organism evidence="1 2">
    <name type="scientific">Herbidospora galbida</name>
    <dbReference type="NCBI Taxonomy" id="2575442"/>
    <lineage>
        <taxon>Bacteria</taxon>
        <taxon>Bacillati</taxon>
        <taxon>Actinomycetota</taxon>
        <taxon>Actinomycetes</taxon>
        <taxon>Streptosporangiales</taxon>
        <taxon>Streptosporangiaceae</taxon>
        <taxon>Herbidospora</taxon>
    </lineage>
</organism>
<accession>A0A4V5UYX0</accession>
<dbReference type="InterPro" id="IPR052898">
    <property type="entry name" value="ACAD10-like"/>
</dbReference>
<dbReference type="SUPFAM" id="SSF56784">
    <property type="entry name" value="HAD-like"/>
    <property type="match status" value="1"/>
</dbReference>
<evidence type="ECO:0000313" key="2">
    <source>
        <dbReference type="Proteomes" id="UP000308705"/>
    </source>
</evidence>
<dbReference type="PANTHER" id="PTHR47829">
    <property type="entry name" value="HYDROLASE, PUTATIVE (AFU_ORTHOLOGUE AFUA_1G12880)-RELATED"/>
    <property type="match status" value="1"/>
</dbReference>
<gene>
    <name evidence="1" type="ORF">FDA94_21265</name>
</gene>
<dbReference type="NCBIfam" id="TIGR01549">
    <property type="entry name" value="HAD-SF-IA-v1"/>
    <property type="match status" value="1"/>
</dbReference>
<dbReference type="Pfam" id="PF00702">
    <property type="entry name" value="Hydrolase"/>
    <property type="match status" value="1"/>
</dbReference>
<dbReference type="OrthoDB" id="9795007at2"/>
<dbReference type="InterPro" id="IPR023198">
    <property type="entry name" value="PGP-like_dom2"/>
</dbReference>
<proteinExistence type="predicted"/>
<keyword evidence="2" id="KW-1185">Reference proteome</keyword>
<dbReference type="SFLD" id="SFLDS00003">
    <property type="entry name" value="Haloacid_Dehalogenase"/>
    <property type="match status" value="1"/>
</dbReference>
<dbReference type="NCBIfam" id="TIGR01509">
    <property type="entry name" value="HAD-SF-IA-v3"/>
    <property type="match status" value="1"/>
</dbReference>
<dbReference type="SFLD" id="SFLDG01129">
    <property type="entry name" value="C1.5:_HAD__Beta-PGM__Phosphata"/>
    <property type="match status" value="1"/>
</dbReference>
<dbReference type="PRINTS" id="PR00413">
    <property type="entry name" value="HADHALOGNASE"/>
</dbReference>
<sequence>MTVKGVLIDWAGVLTTSMAESINTWLVGDNIDADHYRDVMRGLITAAYGGGAENPIHTLERGEITALAFETGLAAELRTLDGMPPVAEGLLTRMFAGFLPVEAMFEMLRRARKAGYKTCLVSNSWGNDYDRTGWDEAFDAVVISGEVGMRKPEPRIFEHAVGLVGLEPSECVFIDDIEGNIVAARELGFTGILHTHADSTIAELETLLKVPLRALP</sequence>
<dbReference type="PANTHER" id="PTHR47829:SF1">
    <property type="entry name" value="HAD FAMILY PHOSPHATASE"/>
    <property type="match status" value="1"/>
</dbReference>
<evidence type="ECO:0000313" key="1">
    <source>
        <dbReference type="EMBL" id="TKK86363.1"/>
    </source>
</evidence>
<dbReference type="CDD" id="cd02603">
    <property type="entry name" value="HAD_sEH-N_like"/>
    <property type="match status" value="1"/>
</dbReference>
<name>A0A4V5UYX0_9ACTN</name>
<dbReference type="InterPro" id="IPR006439">
    <property type="entry name" value="HAD-SF_hydro_IA"/>
</dbReference>
<dbReference type="EMBL" id="SZQA01000021">
    <property type="protein sequence ID" value="TKK86363.1"/>
    <property type="molecule type" value="Genomic_DNA"/>
</dbReference>
<dbReference type="RefSeq" id="WP_137248844.1">
    <property type="nucleotide sequence ID" value="NZ_SZQA01000021.1"/>
</dbReference>
<reference evidence="1 2" key="1">
    <citation type="submission" date="2019-04" db="EMBL/GenBank/DDBJ databases">
        <title>Herbidospora sp. NEAU-GS14.nov., a novel actinomycete isolated from soil.</title>
        <authorList>
            <person name="Han L."/>
        </authorList>
    </citation>
    <scope>NUCLEOTIDE SEQUENCE [LARGE SCALE GENOMIC DNA]</scope>
    <source>
        <strain evidence="1 2">NEAU-GS14</strain>
    </source>
</reference>
<dbReference type="Gene3D" id="1.10.150.240">
    <property type="entry name" value="Putative phosphatase, domain 2"/>
    <property type="match status" value="1"/>
</dbReference>
<dbReference type="AlphaFoldDB" id="A0A4V5UYX0"/>
<dbReference type="Proteomes" id="UP000308705">
    <property type="component" value="Unassembled WGS sequence"/>
</dbReference>
<protein>
    <submittedName>
        <fullName evidence="1">HAD family phosphatase</fullName>
    </submittedName>
</protein>
<dbReference type="Gene3D" id="3.40.50.1000">
    <property type="entry name" value="HAD superfamily/HAD-like"/>
    <property type="match status" value="1"/>
</dbReference>
<dbReference type="InterPro" id="IPR036412">
    <property type="entry name" value="HAD-like_sf"/>
</dbReference>
<dbReference type="InterPro" id="IPR023214">
    <property type="entry name" value="HAD_sf"/>
</dbReference>